<dbReference type="InterPro" id="IPR051132">
    <property type="entry name" value="3-5_Exonuclease_domain"/>
</dbReference>
<dbReference type="InterPro" id="IPR012337">
    <property type="entry name" value="RNaseH-like_sf"/>
</dbReference>
<evidence type="ECO:0000313" key="6">
    <source>
        <dbReference type="EnsemblPlants" id="TraesCS3B02G383100.1"/>
    </source>
</evidence>
<feature type="compositionally biased region" description="Basic and acidic residues" evidence="3">
    <location>
        <begin position="12"/>
        <end position="21"/>
    </location>
</feature>
<accession>A0A077RFG4</accession>
<reference evidence="6" key="2">
    <citation type="submission" date="2018-08" db="EMBL/GenBank/DDBJ databases">
        <authorList>
            <person name="Rossello M."/>
        </authorList>
    </citation>
    <scope>NUCLEOTIDE SEQUENCE [LARGE SCALE GENOMIC DNA]</scope>
    <source>
        <strain evidence="6">cv. Chinese Spring</strain>
    </source>
</reference>
<evidence type="ECO:0000313" key="7">
    <source>
        <dbReference type="Proteomes" id="UP000019116"/>
    </source>
</evidence>
<evidence type="ECO:0000256" key="2">
    <source>
        <dbReference type="ARBA" id="ARBA00022801"/>
    </source>
</evidence>
<dbReference type="OMA" id="LYVNELC"/>
<dbReference type="EMBL" id="HG670306">
    <property type="protein sequence ID" value="CDM84834.1"/>
    <property type="molecule type" value="Genomic_DNA"/>
</dbReference>
<evidence type="ECO:0000256" key="3">
    <source>
        <dbReference type="SAM" id="MobiDB-lite"/>
    </source>
</evidence>
<keyword evidence="1" id="KW-0540">Nuclease</keyword>
<keyword evidence="2" id="KW-0378">Hydrolase</keyword>
<feature type="region of interest" description="Disordered" evidence="3">
    <location>
        <begin position="1"/>
        <end position="21"/>
    </location>
</feature>
<evidence type="ECO:0000313" key="4">
    <source>
        <dbReference type="EMBL" id="CDJ26613.1"/>
    </source>
</evidence>
<evidence type="ECO:0000313" key="5">
    <source>
        <dbReference type="EMBL" id="CDM84834.1"/>
    </source>
</evidence>
<dbReference type="PANTHER" id="PTHR13620:SF75">
    <property type="entry name" value="UBIQUITIN-LIKE DOMAIN-CONTAINING PROTEIN"/>
    <property type="match status" value="1"/>
</dbReference>
<gene>
    <name evidence="5" type="ORF">TRAES_3BF033700020CFD_c1</name>
    <name evidence="4" type="ORF">TRAES_3BF224000010CFD_c1</name>
</gene>
<dbReference type="SMR" id="A0A077RFG4"/>
<dbReference type="SUPFAM" id="SSF53098">
    <property type="entry name" value="Ribonuclease H-like"/>
    <property type="match status" value="1"/>
</dbReference>
<reference evidence="4" key="1">
    <citation type="journal article" date="2014" name="Science">
        <title>Structural and functional partitioning of bread wheat chromosome 3B.</title>
        <authorList>
            <person name="Choulet F."/>
            <person name="Alberti A."/>
            <person name="Theil S."/>
            <person name="Glover N."/>
            <person name="Barbe V."/>
            <person name="Daron J."/>
            <person name="Pingault L."/>
            <person name="Sourdille P."/>
            <person name="Couloux A."/>
            <person name="Paux E."/>
            <person name="Leroy P."/>
            <person name="Mangenot S."/>
            <person name="Guilhot N."/>
            <person name="Le Gouis J."/>
            <person name="Balfourier F."/>
            <person name="Alaux M."/>
            <person name="Jamilloux V."/>
            <person name="Poulain J."/>
            <person name="Durand C."/>
            <person name="Bellec A."/>
            <person name="Gaspin C."/>
            <person name="Safar J."/>
            <person name="Dolezel J."/>
            <person name="Rogers J."/>
            <person name="Vandepoele K."/>
            <person name="Aury J.M."/>
            <person name="Mayer K."/>
            <person name="Berges H."/>
            <person name="Quesneville H."/>
            <person name="Wincker P."/>
            <person name="Feuillet C."/>
        </authorList>
    </citation>
    <scope>NUCLEOTIDE SEQUENCE [LARGE SCALE GENOMIC DNA]</scope>
</reference>
<dbReference type="GO" id="GO:0005634">
    <property type="term" value="C:nucleus"/>
    <property type="evidence" value="ECO:0000318"/>
    <property type="project" value="GO_Central"/>
</dbReference>
<dbReference type="Proteomes" id="UP000019116">
    <property type="component" value="Chromosome 3B"/>
</dbReference>
<proteinExistence type="predicted"/>
<dbReference type="Gene3D" id="3.30.420.10">
    <property type="entry name" value="Ribonuclease H-like superfamily/Ribonuclease H"/>
    <property type="match status" value="1"/>
</dbReference>
<organism evidence="6">
    <name type="scientific">Triticum aestivum</name>
    <name type="common">Wheat</name>
    <dbReference type="NCBI Taxonomy" id="4565"/>
    <lineage>
        <taxon>Eukaryota</taxon>
        <taxon>Viridiplantae</taxon>
        <taxon>Streptophyta</taxon>
        <taxon>Embryophyta</taxon>
        <taxon>Tracheophyta</taxon>
        <taxon>Spermatophyta</taxon>
        <taxon>Magnoliopsida</taxon>
        <taxon>Liliopsida</taxon>
        <taxon>Poales</taxon>
        <taxon>Poaceae</taxon>
        <taxon>BOP clade</taxon>
        <taxon>Pooideae</taxon>
        <taxon>Triticodae</taxon>
        <taxon>Triticeae</taxon>
        <taxon>Triticinae</taxon>
        <taxon>Triticum</taxon>
    </lineage>
</organism>
<protein>
    <submittedName>
        <fullName evidence="4">(bread wheat) hypothetical protein</fullName>
    </submittedName>
</protein>
<dbReference type="EMBL" id="CBUC010000992">
    <property type="protein sequence ID" value="CDJ26613.1"/>
    <property type="molecule type" value="Genomic_DNA"/>
</dbReference>
<sequence>MADEPSAKRHHVDTSDKRSNLIDINVPREKREYTTTLKGVELHGNETQEIVCTSEPDKADEVISRLWMKFGGRFRRIVGVGVHYTNEDEPPQMAAVLQLYVNELCLVYHIAAATKWPKRLTEMLQHEKLFTFAGFSIESNKEKLKLAGMEINPNKFIDIQRKWRVPYTGKEYDSLTDVAASVIHPFYKSMKNKINTQEDYKLWGTSELPDNLIEYARVDAYAAYKSWFMIDYIIDGWEYAKEREAENLYDRPYCPFSG</sequence>
<dbReference type="HOGENOM" id="CLU_049674_6_0_1"/>
<dbReference type="AlphaFoldDB" id="A0A077RFG4"/>
<dbReference type="GO" id="GO:0003676">
    <property type="term" value="F:nucleic acid binding"/>
    <property type="evidence" value="ECO:0007669"/>
    <property type="project" value="InterPro"/>
</dbReference>
<evidence type="ECO:0000256" key="1">
    <source>
        <dbReference type="ARBA" id="ARBA00022722"/>
    </source>
</evidence>
<dbReference type="GO" id="GO:0005737">
    <property type="term" value="C:cytoplasm"/>
    <property type="evidence" value="ECO:0000318"/>
    <property type="project" value="GO_Central"/>
</dbReference>
<dbReference type="Gramene" id="TraesCS3B03G0959600.1">
    <property type="protein sequence ID" value="TraesCS3B03G0959600.1.CDS"/>
    <property type="gene ID" value="TraesCS3B03G0959600"/>
</dbReference>
<name>A0A077RFG4_WHEAT</name>
<dbReference type="OrthoDB" id="446462at2759"/>
<dbReference type="GO" id="GO:0008408">
    <property type="term" value="F:3'-5' exonuclease activity"/>
    <property type="evidence" value="ECO:0000318"/>
    <property type="project" value="GO_Central"/>
</dbReference>
<keyword evidence="7" id="KW-1185">Reference proteome</keyword>
<dbReference type="EnsemblPlants" id="TraesCS3B02G383100.1">
    <property type="protein sequence ID" value="TraesCS3B02G383100.1"/>
    <property type="gene ID" value="TraesCS3B02G383100"/>
</dbReference>
<reference evidence="6" key="3">
    <citation type="submission" date="2018-10" db="UniProtKB">
        <authorList>
            <consortium name="EnsemblPlants"/>
        </authorList>
    </citation>
    <scope>IDENTIFICATION</scope>
</reference>
<dbReference type="InterPro" id="IPR036397">
    <property type="entry name" value="RNaseH_sf"/>
</dbReference>
<dbReference type="Gramene" id="TraesCLE_scaffold_003207_01G000100.1">
    <property type="protein sequence ID" value="TraesCLE_scaffold_003207_01G000100.1"/>
    <property type="gene ID" value="TraesCLE_scaffold_003207_01G000100"/>
</dbReference>
<dbReference type="PANTHER" id="PTHR13620">
    <property type="entry name" value="3-5 EXONUCLEASE"/>
    <property type="match status" value="1"/>
</dbReference>
<dbReference type="Gramene" id="TraesCS3B02G383100.1">
    <property type="protein sequence ID" value="TraesCS3B02G383100.1"/>
    <property type="gene ID" value="TraesCS3B02G383100"/>
</dbReference>